<dbReference type="Pfam" id="PF09742">
    <property type="entry name" value="Dymeclin"/>
    <property type="match status" value="1"/>
</dbReference>
<dbReference type="Proteomes" id="UP001530315">
    <property type="component" value="Unassembled WGS sequence"/>
</dbReference>
<feature type="compositionally biased region" description="Acidic residues" evidence="1">
    <location>
        <begin position="297"/>
        <end position="307"/>
    </location>
</feature>
<gene>
    <name evidence="2" type="ORF">ACHAW5_007390</name>
</gene>
<feature type="region of interest" description="Disordered" evidence="1">
    <location>
        <begin position="132"/>
        <end position="258"/>
    </location>
</feature>
<evidence type="ECO:0008006" key="4">
    <source>
        <dbReference type="Google" id="ProtNLM"/>
    </source>
</evidence>
<comment type="caution">
    <text evidence="2">The sequence shown here is derived from an EMBL/GenBank/DDBJ whole genome shotgun (WGS) entry which is preliminary data.</text>
</comment>
<dbReference type="InterPro" id="IPR026705">
    <property type="entry name" value="Hid-1/Ecm30"/>
</dbReference>
<dbReference type="AlphaFoldDB" id="A0ABD3QDM4"/>
<dbReference type="PANTHER" id="PTHR21575">
    <property type="entry name" value="PROTEIN HID1"/>
    <property type="match status" value="1"/>
</dbReference>
<feature type="compositionally biased region" description="Low complexity" evidence="1">
    <location>
        <begin position="287"/>
        <end position="296"/>
    </location>
</feature>
<reference evidence="2 3" key="1">
    <citation type="submission" date="2024-10" db="EMBL/GenBank/DDBJ databases">
        <title>Updated reference genomes for cyclostephanoid diatoms.</title>
        <authorList>
            <person name="Roberts W.R."/>
            <person name="Alverson A.J."/>
        </authorList>
    </citation>
    <scope>NUCLEOTIDE SEQUENCE [LARGE SCALE GENOMIC DNA]</scope>
    <source>
        <strain evidence="2 3">AJA276-08</strain>
    </source>
</reference>
<feature type="compositionally biased region" description="Basic and acidic residues" evidence="1">
    <location>
        <begin position="161"/>
        <end position="192"/>
    </location>
</feature>
<organism evidence="2 3">
    <name type="scientific">Stephanodiscus triporus</name>
    <dbReference type="NCBI Taxonomy" id="2934178"/>
    <lineage>
        <taxon>Eukaryota</taxon>
        <taxon>Sar</taxon>
        <taxon>Stramenopiles</taxon>
        <taxon>Ochrophyta</taxon>
        <taxon>Bacillariophyta</taxon>
        <taxon>Coscinodiscophyceae</taxon>
        <taxon>Thalassiosirophycidae</taxon>
        <taxon>Stephanodiscales</taxon>
        <taxon>Stephanodiscaceae</taxon>
        <taxon>Stephanodiscus</taxon>
    </lineage>
</organism>
<feature type="compositionally biased region" description="Basic and acidic residues" evidence="1">
    <location>
        <begin position="308"/>
        <end position="327"/>
    </location>
</feature>
<evidence type="ECO:0000256" key="1">
    <source>
        <dbReference type="SAM" id="MobiDB-lite"/>
    </source>
</evidence>
<feature type="compositionally biased region" description="Acidic residues" evidence="1">
    <location>
        <begin position="199"/>
        <end position="213"/>
    </location>
</feature>
<evidence type="ECO:0000313" key="3">
    <source>
        <dbReference type="Proteomes" id="UP001530315"/>
    </source>
</evidence>
<feature type="region of interest" description="Disordered" evidence="1">
    <location>
        <begin position="374"/>
        <end position="410"/>
    </location>
</feature>
<evidence type="ECO:0000313" key="2">
    <source>
        <dbReference type="EMBL" id="KAL3798438.1"/>
    </source>
</evidence>
<feature type="compositionally biased region" description="Low complexity" evidence="1">
    <location>
        <begin position="374"/>
        <end position="383"/>
    </location>
</feature>
<dbReference type="PANTHER" id="PTHR21575:SF12">
    <property type="entry name" value="PROTEIN HID1"/>
    <property type="match status" value="1"/>
</dbReference>
<feature type="region of interest" description="Disordered" evidence="1">
    <location>
        <begin position="284"/>
        <end position="341"/>
    </location>
</feature>
<feature type="compositionally biased region" description="Acidic residues" evidence="1">
    <location>
        <begin position="221"/>
        <end position="243"/>
    </location>
</feature>
<dbReference type="EMBL" id="JALLAZ020000297">
    <property type="protein sequence ID" value="KAL3798438.1"/>
    <property type="molecule type" value="Genomic_DNA"/>
</dbReference>
<name>A0ABD3QDM4_9STRA</name>
<sequence>MGASASKIKFRESLTALTTRDVSASDAEFWDELWKIPSSSEEVFELLTPSAARRLRDDRFDNLATLFTQATAQLCQIVETPYTIYFDQALNCVRVLTRVVPFLLEKGDLGENDPNVELLCWGGKGSVDDGGGGVVVIDGGDEGTLASDKENAGKEANVNRGGKDGGPGRRDNVKLAEKKRNRKDNASRRASERAVAMSDSEDADVGTFDDEDDEKRGDPGGGEESDEQEEEGEEEEESEEEAETSVVGGGDDGDDDSEPLALLVVHAAMHMLFLPQFTCEFYEEDGGSSYDDPNGSDSDDDSDEDDGSDGKGREDKSRMRMLDKEGLAEAGLGRPRRINGGIRLSPRPAGIVWAHGVGFTSDGRCHVGIVDPASATTSTSSAASERRDRKNAKTKKSKDSGGGGDVVEAHGGRIKFNPEAAYTRKYDKNRIEVLRLLLALCSDPLFSPADEYNPLASRWMAVAVAADAPNAPCLFYSLLNIVISYDPSKSNGFGSHHVELVELSAQVLCVLLDCGLSGDPVPYENRRGEPVVTLGEAYKVGFNIFRVLLARINNGKDLNTLYRGFVRLLRNMFESKNTLLPGSQARLECHQELLILLWKTLEENPLFLDFVLTRCDVCELVVPICYLMYVSRRDSTQVGLIHICTFILLKLSGERSFGVTLNRPFRTKLPCDLPLFSGSHADLVSITLHKIIVNGSYRLVPLYSCFLTIISNFSPYWRSVSLLASVKLVNLFELFSSPKFLYSSEKAYRHIALLLEIFNNIVQYQYIGNQHLVYAIVRRKDSFGRLASLTLPKALNQCNKAFPSSEKPEYDADTEEQVAAMSTRIVNGSGNTVEKDNPRLSVNTSDEDGDSLGPVKRPAGRFVPTDAWIAELRSNLPMETMNRLLQHLVPVVDDMCQRQNGVVDEVEILEVLKDITLVGLLPVPHAIVIRKYQPNQYTSIWFTAFMWGVIFLRSQKPPIFDGEHIELFQVSNEGETGGK</sequence>
<accession>A0ABD3QDM4</accession>
<feature type="region of interest" description="Disordered" evidence="1">
    <location>
        <begin position="828"/>
        <end position="856"/>
    </location>
</feature>
<protein>
    <recommendedName>
        <fullName evidence="4">Dymeclin</fullName>
    </recommendedName>
</protein>
<proteinExistence type="predicted"/>
<keyword evidence="3" id="KW-1185">Reference proteome</keyword>